<accession>A0ABM6WAJ7</accession>
<dbReference type="PANTHER" id="PTHR42977:SF3">
    <property type="entry name" value="AB HYDROLASE-1 DOMAIN-CONTAINING PROTEIN"/>
    <property type="match status" value="1"/>
</dbReference>
<gene>
    <name evidence="3" type="ORF">DLD77_04490</name>
</gene>
<proteinExistence type="predicted"/>
<dbReference type="Proteomes" id="UP000246099">
    <property type="component" value="Chromosome"/>
</dbReference>
<dbReference type="Gene3D" id="3.40.50.1820">
    <property type="entry name" value="alpha/beta hydrolase"/>
    <property type="match status" value="1"/>
</dbReference>
<protein>
    <submittedName>
        <fullName evidence="3">Hydrolase</fullName>
    </submittedName>
</protein>
<dbReference type="EMBL" id="CP029600">
    <property type="protein sequence ID" value="AWO01009.1"/>
    <property type="molecule type" value="Genomic_DNA"/>
</dbReference>
<dbReference type="PANTHER" id="PTHR42977">
    <property type="entry name" value="HYDROLASE-RELATED"/>
    <property type="match status" value="1"/>
</dbReference>
<organism evidence="3 4">
    <name type="scientific">Chitinophaga alhagiae</name>
    <dbReference type="NCBI Taxonomy" id="2203219"/>
    <lineage>
        <taxon>Bacteria</taxon>
        <taxon>Pseudomonadati</taxon>
        <taxon>Bacteroidota</taxon>
        <taxon>Chitinophagia</taxon>
        <taxon>Chitinophagales</taxon>
        <taxon>Chitinophagaceae</taxon>
        <taxon>Chitinophaga</taxon>
    </lineage>
</organism>
<evidence type="ECO:0000313" key="4">
    <source>
        <dbReference type="Proteomes" id="UP000246099"/>
    </source>
</evidence>
<dbReference type="InterPro" id="IPR029058">
    <property type="entry name" value="AB_hydrolase_fold"/>
</dbReference>
<dbReference type="Pfam" id="PF00561">
    <property type="entry name" value="Abhydrolase_1"/>
    <property type="match status" value="1"/>
</dbReference>
<dbReference type="SUPFAM" id="SSF53474">
    <property type="entry name" value="alpha/beta-Hydrolases"/>
    <property type="match status" value="1"/>
</dbReference>
<name>A0ABM6WAJ7_9BACT</name>
<evidence type="ECO:0000313" key="3">
    <source>
        <dbReference type="EMBL" id="AWO01009.1"/>
    </source>
</evidence>
<dbReference type="InterPro" id="IPR000073">
    <property type="entry name" value="AB_hydrolase_1"/>
</dbReference>
<evidence type="ECO:0000256" key="1">
    <source>
        <dbReference type="ARBA" id="ARBA00022801"/>
    </source>
</evidence>
<reference evidence="3 4" key="1">
    <citation type="submission" date="2018-05" db="EMBL/GenBank/DDBJ databases">
        <title>Chitinophaga sp. nov., isolated from rhizosphere soil of Alhagi.</title>
        <authorList>
            <person name="Liu Y."/>
        </authorList>
    </citation>
    <scope>NUCLEOTIDE SEQUENCE [LARGE SCALE GENOMIC DNA]</scope>
    <source>
        <strain evidence="3 4">T22</strain>
    </source>
</reference>
<evidence type="ECO:0000259" key="2">
    <source>
        <dbReference type="Pfam" id="PF00561"/>
    </source>
</evidence>
<keyword evidence="1 3" id="KW-0378">Hydrolase</keyword>
<dbReference type="GO" id="GO:0016787">
    <property type="term" value="F:hydrolase activity"/>
    <property type="evidence" value="ECO:0007669"/>
    <property type="project" value="UniProtKB-KW"/>
</dbReference>
<dbReference type="RefSeq" id="WP_119077089.1">
    <property type="nucleotide sequence ID" value="NZ_CP029600.1"/>
</dbReference>
<sequence length="288" mass="33610">MDRQIYNKTIEIDGVNIFYREAGDSKNPSLLLLHGFPTSSLMFKNLMIALADKFHLIAPDYPSFGFSDVPSIKDFEYSFENIAAYIDKFTQAVKLKSFTIYLHDYGSYIGARIFLKNPDKIEAIIVQNGNNYLEGHGPQWDETKEYWKNPTEEKKKKVYAFLSKEGTKEQYFAGVPERLHQNISPESWIIDWQRLSRPGNLDIQFKLNCTYPTNFELFPDIQKYFREHQPPALIIWGKHDVYFDVAEAYCYKRDLPNAQTHVLEGGHMALETNFEEVLHLIEKFLGRP</sequence>
<keyword evidence="4" id="KW-1185">Reference proteome</keyword>
<dbReference type="InterPro" id="IPR051340">
    <property type="entry name" value="Haloalkane_dehalogenase"/>
</dbReference>
<feature type="domain" description="AB hydrolase-1" evidence="2">
    <location>
        <begin position="28"/>
        <end position="273"/>
    </location>
</feature>